<protein>
    <submittedName>
        <fullName evidence="1">Uncharacterized protein</fullName>
    </submittedName>
</protein>
<feature type="non-terminal residue" evidence="1">
    <location>
        <position position="1"/>
    </location>
</feature>
<evidence type="ECO:0000313" key="1">
    <source>
        <dbReference type="EMBL" id="SVB53090.1"/>
    </source>
</evidence>
<gene>
    <name evidence="1" type="ORF">METZ01_LOCUS205944</name>
</gene>
<reference evidence="1" key="1">
    <citation type="submission" date="2018-05" db="EMBL/GenBank/DDBJ databases">
        <authorList>
            <person name="Lanie J.A."/>
            <person name="Ng W.-L."/>
            <person name="Kazmierczak K.M."/>
            <person name="Andrzejewski T.M."/>
            <person name="Davidsen T.M."/>
            <person name="Wayne K.J."/>
            <person name="Tettelin H."/>
            <person name="Glass J.I."/>
            <person name="Rusch D."/>
            <person name="Podicherti R."/>
            <person name="Tsui H.-C.T."/>
            <person name="Winkler M.E."/>
        </authorList>
    </citation>
    <scope>NUCLEOTIDE SEQUENCE</scope>
</reference>
<organism evidence="1">
    <name type="scientific">marine metagenome</name>
    <dbReference type="NCBI Taxonomy" id="408172"/>
    <lineage>
        <taxon>unclassified sequences</taxon>
        <taxon>metagenomes</taxon>
        <taxon>ecological metagenomes</taxon>
    </lineage>
</organism>
<proteinExistence type="predicted"/>
<dbReference type="AlphaFoldDB" id="A0A382EQS2"/>
<sequence>VGQVIKGLRWIPWGQEPKKGAARLRKASISCLASLVEDTRMGKPVLGYTRTYGNPYGKCVN</sequence>
<accession>A0A382EQS2</accession>
<dbReference type="EMBL" id="UINC01045841">
    <property type="protein sequence ID" value="SVB53090.1"/>
    <property type="molecule type" value="Genomic_DNA"/>
</dbReference>
<name>A0A382EQS2_9ZZZZ</name>